<evidence type="ECO:0000313" key="1">
    <source>
        <dbReference type="EMBL" id="CAB4744141.1"/>
    </source>
</evidence>
<dbReference type="AlphaFoldDB" id="A0A6J6T9N2"/>
<dbReference type="SUPFAM" id="SSF89796">
    <property type="entry name" value="CoA-transferase family III (CaiB/BaiF)"/>
    <property type="match status" value="1"/>
</dbReference>
<name>A0A6J6T9N2_9ZZZZ</name>
<evidence type="ECO:0000313" key="3">
    <source>
        <dbReference type="EMBL" id="CAB4960844.1"/>
    </source>
</evidence>
<dbReference type="Gene3D" id="3.30.1540.10">
    <property type="entry name" value="formyl-coa transferase, domain 3"/>
    <property type="match status" value="1"/>
</dbReference>
<gene>
    <name evidence="1" type="ORF">UFOPK2656_03120</name>
    <name evidence="2" type="ORF">UFOPK3267_03026</name>
    <name evidence="3" type="ORF">UFOPK3651_03505</name>
    <name evidence="4" type="ORF">UFOPK3931_01731</name>
</gene>
<dbReference type="InterPro" id="IPR003673">
    <property type="entry name" value="CoA-Trfase_fam_III"/>
</dbReference>
<dbReference type="Pfam" id="PF02515">
    <property type="entry name" value="CoA_transf_3"/>
    <property type="match status" value="1"/>
</dbReference>
<dbReference type="InterPro" id="IPR044855">
    <property type="entry name" value="CoA-Trfase_III_dom3_sf"/>
</dbReference>
<evidence type="ECO:0000313" key="2">
    <source>
        <dbReference type="EMBL" id="CAB4853494.1"/>
    </source>
</evidence>
<organism evidence="1">
    <name type="scientific">freshwater metagenome</name>
    <dbReference type="NCBI Taxonomy" id="449393"/>
    <lineage>
        <taxon>unclassified sequences</taxon>
        <taxon>metagenomes</taxon>
        <taxon>ecological metagenomes</taxon>
    </lineage>
</organism>
<protein>
    <submittedName>
        <fullName evidence="1">Unannotated protein</fullName>
    </submittedName>
</protein>
<dbReference type="PANTHER" id="PTHR48228:SF5">
    <property type="entry name" value="ALPHA-METHYLACYL-COA RACEMASE"/>
    <property type="match status" value="1"/>
</dbReference>
<reference evidence="1" key="1">
    <citation type="submission" date="2020-05" db="EMBL/GenBank/DDBJ databases">
        <authorList>
            <person name="Chiriac C."/>
            <person name="Salcher M."/>
            <person name="Ghai R."/>
            <person name="Kavagutti S V."/>
        </authorList>
    </citation>
    <scope>NUCLEOTIDE SEQUENCE</scope>
</reference>
<dbReference type="InterPro" id="IPR023606">
    <property type="entry name" value="CoA-Trfase_III_dom_1_sf"/>
</dbReference>
<dbReference type="EMBL" id="CAFBIY010000268">
    <property type="protein sequence ID" value="CAB4853494.1"/>
    <property type="molecule type" value="Genomic_DNA"/>
</dbReference>
<dbReference type="EMBL" id="CAEZYF010000030">
    <property type="protein sequence ID" value="CAB4744141.1"/>
    <property type="molecule type" value="Genomic_DNA"/>
</dbReference>
<dbReference type="EMBL" id="CAFBMT010000049">
    <property type="protein sequence ID" value="CAB4960844.1"/>
    <property type="molecule type" value="Genomic_DNA"/>
</dbReference>
<evidence type="ECO:0000313" key="4">
    <source>
        <dbReference type="EMBL" id="CAB4994970.1"/>
    </source>
</evidence>
<dbReference type="Gene3D" id="3.40.50.10540">
    <property type="entry name" value="Crotonobetainyl-coa:carnitine coa-transferase, domain 1"/>
    <property type="match status" value="1"/>
</dbReference>
<accession>A0A6J6T9N2</accession>
<sequence length="379" mass="40589">MSSGPFSGLRVLDLTGLGPGPYCAMLLGDLGADVIRVERPGSGRFTNPEQFIPHRSRRSVIIDLTTAEGIELVLQLADGADVLLEGNRPGVMERLGLGPDVCLARNARLVYARLTGWGQDGPLAQDVGHDVNYLAIVGALGRFKREGERPLFPMNLAADYGGGGTMMAFGIAAALFERSVSGKGQVIDGAMVDGVAGQLALPLAHLAMGRLHPAGHNFYDSGAHYYEVYETADHRYLAVGALEPKFYAVTLERLGLADRTDLPGQNDRSGWPMMKELFAATIAQRTMAEWVQVFDGAEACVTPVLELDEALAHPHNTERGTYVEYEGVVQPGVAPRFSRTPGALDRVPPATGQHTDEVLAELGCTVDDIARLRADGTIA</sequence>
<dbReference type="GO" id="GO:0003824">
    <property type="term" value="F:catalytic activity"/>
    <property type="evidence" value="ECO:0007669"/>
    <property type="project" value="InterPro"/>
</dbReference>
<dbReference type="InterPro" id="IPR050509">
    <property type="entry name" value="CoA-transferase_III"/>
</dbReference>
<dbReference type="PANTHER" id="PTHR48228">
    <property type="entry name" value="SUCCINYL-COA--D-CITRAMALATE COA-TRANSFERASE"/>
    <property type="match status" value="1"/>
</dbReference>
<proteinExistence type="predicted"/>
<dbReference type="EMBL" id="CAFBOL010000045">
    <property type="protein sequence ID" value="CAB4994970.1"/>
    <property type="molecule type" value="Genomic_DNA"/>
</dbReference>